<dbReference type="GO" id="GO:0008237">
    <property type="term" value="F:metallopeptidase activity"/>
    <property type="evidence" value="ECO:0007669"/>
    <property type="project" value="UniProtKB-KW"/>
</dbReference>
<dbReference type="InterPro" id="IPR008915">
    <property type="entry name" value="Peptidase_M50"/>
</dbReference>
<dbReference type="CDD" id="cd06158">
    <property type="entry name" value="S2P-M50_like_1"/>
    <property type="match status" value="1"/>
</dbReference>
<dbReference type="InterPro" id="IPR044537">
    <property type="entry name" value="Rip2-like"/>
</dbReference>
<evidence type="ECO:0000313" key="16">
    <source>
        <dbReference type="Proteomes" id="UP000176778"/>
    </source>
</evidence>
<keyword evidence="6 13" id="KW-0812">Transmembrane</keyword>
<name>A0A1F7X4P1_9BACT</name>
<evidence type="ECO:0000256" key="5">
    <source>
        <dbReference type="ARBA" id="ARBA00022670"/>
    </source>
</evidence>
<comment type="cofactor">
    <cofactor evidence="1">
        <name>Zn(2+)</name>
        <dbReference type="ChEBI" id="CHEBI:29105"/>
    </cofactor>
</comment>
<organism evidence="15 16">
    <name type="scientific">Candidatus Woesebacteria bacterium RBG_13_46_13</name>
    <dbReference type="NCBI Taxonomy" id="1802479"/>
    <lineage>
        <taxon>Bacteria</taxon>
        <taxon>Candidatus Woeseibacteriota</taxon>
    </lineage>
</organism>
<feature type="domain" description="Peptidase M50" evidence="14">
    <location>
        <begin position="135"/>
        <end position="191"/>
    </location>
</feature>
<sequence>MSIIVWILAFVVAITIHEAAHAWMADRLGDPTPRLMGRLSLNPIVHYDPIGTTLLLVLVILRSLATIPGLEGFRYIIPFGWAKPVAFDPYNLKNPRRDSALISFAGPLANLTLASILSLIVRLSSSPFSPLSYYSALFYPFIALNVILAIFNLIPIHPLDGGKVLVGLLPRQQALSVDLFLKRYGMILLLFLIFPTFGGASIFSLIVAPVLNFVLRILIPGSGII</sequence>
<dbReference type="Proteomes" id="UP000176778">
    <property type="component" value="Unassembled WGS sequence"/>
</dbReference>
<keyword evidence="4" id="KW-1003">Cell membrane</keyword>
<dbReference type="PANTHER" id="PTHR35864:SF1">
    <property type="entry name" value="ZINC METALLOPROTEASE YWHC-RELATED"/>
    <property type="match status" value="1"/>
</dbReference>
<proteinExistence type="inferred from homology"/>
<evidence type="ECO:0000259" key="14">
    <source>
        <dbReference type="Pfam" id="PF02163"/>
    </source>
</evidence>
<dbReference type="GO" id="GO:0005886">
    <property type="term" value="C:plasma membrane"/>
    <property type="evidence" value="ECO:0007669"/>
    <property type="project" value="UniProtKB-SubCell"/>
</dbReference>
<dbReference type="PANTHER" id="PTHR35864">
    <property type="entry name" value="ZINC METALLOPROTEASE MJ0611-RELATED"/>
    <property type="match status" value="1"/>
</dbReference>
<evidence type="ECO:0000256" key="6">
    <source>
        <dbReference type="ARBA" id="ARBA00022692"/>
    </source>
</evidence>
<dbReference type="InterPro" id="IPR052348">
    <property type="entry name" value="Metallopeptidase_M50B"/>
</dbReference>
<keyword evidence="10 13" id="KW-1133">Transmembrane helix</keyword>
<keyword evidence="12 13" id="KW-0472">Membrane</keyword>
<dbReference type="Pfam" id="PF02163">
    <property type="entry name" value="Peptidase_M50"/>
    <property type="match status" value="2"/>
</dbReference>
<feature type="domain" description="Peptidase M50" evidence="14">
    <location>
        <begin position="7"/>
        <end position="121"/>
    </location>
</feature>
<feature type="transmembrane region" description="Helical" evidence="13">
    <location>
        <begin position="100"/>
        <end position="121"/>
    </location>
</feature>
<evidence type="ECO:0000256" key="7">
    <source>
        <dbReference type="ARBA" id="ARBA00022723"/>
    </source>
</evidence>
<evidence type="ECO:0000256" key="13">
    <source>
        <dbReference type="SAM" id="Phobius"/>
    </source>
</evidence>
<gene>
    <name evidence="15" type="ORF">A2Y68_00815</name>
</gene>
<keyword evidence="7" id="KW-0479">Metal-binding</keyword>
<comment type="caution">
    <text evidence="15">The sequence shown here is derived from an EMBL/GenBank/DDBJ whole genome shotgun (WGS) entry which is preliminary data.</text>
</comment>
<keyword evidence="9" id="KW-0862">Zinc</keyword>
<accession>A0A1F7X4P1</accession>
<evidence type="ECO:0000256" key="2">
    <source>
        <dbReference type="ARBA" id="ARBA00004651"/>
    </source>
</evidence>
<comment type="subcellular location">
    <subcellularLocation>
        <location evidence="2">Cell membrane</location>
        <topology evidence="2">Multi-pass membrane protein</topology>
    </subcellularLocation>
</comment>
<feature type="transmembrane region" description="Helical" evidence="13">
    <location>
        <begin position="46"/>
        <end position="65"/>
    </location>
</feature>
<protein>
    <recommendedName>
        <fullName evidence="14">Peptidase M50 domain-containing protein</fullName>
    </recommendedName>
</protein>
<comment type="similarity">
    <text evidence="3">Belongs to the peptidase M50B family.</text>
</comment>
<reference evidence="15 16" key="1">
    <citation type="journal article" date="2016" name="Nat. Commun.">
        <title>Thousands of microbial genomes shed light on interconnected biogeochemical processes in an aquifer system.</title>
        <authorList>
            <person name="Anantharaman K."/>
            <person name="Brown C.T."/>
            <person name="Hug L.A."/>
            <person name="Sharon I."/>
            <person name="Castelle C.J."/>
            <person name="Probst A.J."/>
            <person name="Thomas B.C."/>
            <person name="Singh A."/>
            <person name="Wilkins M.J."/>
            <person name="Karaoz U."/>
            <person name="Brodie E.L."/>
            <person name="Williams K.H."/>
            <person name="Hubbard S.S."/>
            <person name="Banfield J.F."/>
        </authorList>
    </citation>
    <scope>NUCLEOTIDE SEQUENCE [LARGE SCALE GENOMIC DNA]</scope>
</reference>
<dbReference type="AlphaFoldDB" id="A0A1F7X4P1"/>
<dbReference type="GO" id="GO:0046872">
    <property type="term" value="F:metal ion binding"/>
    <property type="evidence" value="ECO:0007669"/>
    <property type="project" value="UniProtKB-KW"/>
</dbReference>
<feature type="transmembrane region" description="Helical" evidence="13">
    <location>
        <begin position="133"/>
        <end position="154"/>
    </location>
</feature>
<evidence type="ECO:0000256" key="8">
    <source>
        <dbReference type="ARBA" id="ARBA00022801"/>
    </source>
</evidence>
<evidence type="ECO:0000313" key="15">
    <source>
        <dbReference type="EMBL" id="OGM09951.1"/>
    </source>
</evidence>
<evidence type="ECO:0000256" key="4">
    <source>
        <dbReference type="ARBA" id="ARBA00022475"/>
    </source>
</evidence>
<dbReference type="GO" id="GO:0006508">
    <property type="term" value="P:proteolysis"/>
    <property type="evidence" value="ECO:0007669"/>
    <property type="project" value="UniProtKB-KW"/>
</dbReference>
<keyword evidence="5" id="KW-0645">Protease</keyword>
<dbReference type="STRING" id="1802479.A2Y68_00815"/>
<evidence type="ECO:0000256" key="3">
    <source>
        <dbReference type="ARBA" id="ARBA00007931"/>
    </source>
</evidence>
<evidence type="ECO:0000256" key="11">
    <source>
        <dbReference type="ARBA" id="ARBA00023049"/>
    </source>
</evidence>
<dbReference type="EMBL" id="MGFR01000002">
    <property type="protein sequence ID" value="OGM09951.1"/>
    <property type="molecule type" value="Genomic_DNA"/>
</dbReference>
<evidence type="ECO:0000256" key="10">
    <source>
        <dbReference type="ARBA" id="ARBA00022989"/>
    </source>
</evidence>
<evidence type="ECO:0000256" key="1">
    <source>
        <dbReference type="ARBA" id="ARBA00001947"/>
    </source>
</evidence>
<evidence type="ECO:0000256" key="9">
    <source>
        <dbReference type="ARBA" id="ARBA00022833"/>
    </source>
</evidence>
<keyword evidence="11" id="KW-0482">Metalloprotease</keyword>
<evidence type="ECO:0000256" key="12">
    <source>
        <dbReference type="ARBA" id="ARBA00023136"/>
    </source>
</evidence>
<keyword evidence="8" id="KW-0378">Hydrolase</keyword>